<dbReference type="InterPro" id="IPR018389">
    <property type="entry name" value="DctP_fam"/>
</dbReference>
<feature type="transmembrane region" description="Helical" evidence="4">
    <location>
        <begin position="20"/>
        <end position="43"/>
    </location>
</feature>
<evidence type="ECO:0000256" key="2">
    <source>
        <dbReference type="ARBA" id="ARBA00022448"/>
    </source>
</evidence>
<evidence type="ECO:0000256" key="3">
    <source>
        <dbReference type="ARBA" id="ARBA00022729"/>
    </source>
</evidence>
<keyword evidence="4" id="KW-0472">Membrane</keyword>
<keyword evidence="2" id="KW-0813">Transport</keyword>
<dbReference type="AlphaFoldDB" id="A0A2W1NM13"/>
<dbReference type="GO" id="GO:0055085">
    <property type="term" value="P:transmembrane transport"/>
    <property type="evidence" value="ECO:0007669"/>
    <property type="project" value="InterPro"/>
</dbReference>
<evidence type="ECO:0000256" key="1">
    <source>
        <dbReference type="ARBA" id="ARBA00009023"/>
    </source>
</evidence>
<dbReference type="GO" id="GO:0030288">
    <property type="term" value="C:outer membrane-bounded periplasmic space"/>
    <property type="evidence" value="ECO:0007669"/>
    <property type="project" value="InterPro"/>
</dbReference>
<proteinExistence type="inferred from homology"/>
<dbReference type="EMBL" id="NHRJ02000007">
    <property type="protein sequence ID" value="PZE20495.1"/>
    <property type="molecule type" value="Genomic_DNA"/>
</dbReference>
<keyword evidence="3" id="KW-0732">Signal</keyword>
<comment type="similarity">
    <text evidence="1">Belongs to the bacterial solute-binding protein 7 family.</text>
</comment>
<dbReference type="InterPro" id="IPR004682">
    <property type="entry name" value="TRAP_DctP"/>
</dbReference>
<sequence length="372" mass="42364">MRSTLSSSAERQACAPVKSFLGIAVIVVLGLTAAAVIGFYPVLSQAPTVYDDEQEGFDQQIVIKFSHVVAENTPKGLAAQQFARLVDERTQGRVKVEVYPNGVLYSEPDEIEVLKQGNVQMIAPSFPNLSKLQPAWMVLDLPFAFLSHEAVREAFDGKLGRMLFNQLQQEDMVGLAYWGNGFKQMTNSGRPILRPSDLRGQHIRTMRSDLLERAFQMFGAQTTQMPFNQVYRGLESGMLDGEENSISNIYSKKFFQVQKYLTISNHGYLGYAVLMNRTFWNKLPTDIQAQIRDAMKETTQWANVNAIRLNDRQLEEIRQIPDLEIHTLTDAQRAEWMQAWEPLYREYESVVGRQYIDEIRALQHKYAGSLVP</sequence>
<evidence type="ECO:0000256" key="4">
    <source>
        <dbReference type="SAM" id="Phobius"/>
    </source>
</evidence>
<evidence type="ECO:0000313" key="5">
    <source>
        <dbReference type="EMBL" id="PZE20495.1"/>
    </source>
</evidence>
<accession>A0A2W1NM13</accession>
<dbReference type="PANTHER" id="PTHR33376:SF7">
    <property type="entry name" value="C4-DICARBOXYLATE-BINDING PROTEIN DCTB"/>
    <property type="match status" value="1"/>
</dbReference>
<gene>
    <name evidence="5" type="ORF">CBW46_013360</name>
</gene>
<evidence type="ECO:0000313" key="6">
    <source>
        <dbReference type="Proteomes" id="UP000214746"/>
    </source>
</evidence>
<dbReference type="Gene3D" id="3.40.190.170">
    <property type="entry name" value="Bacterial extracellular solute-binding protein, family 7"/>
    <property type="match status" value="1"/>
</dbReference>
<name>A0A2W1NM13_PAEXE</name>
<keyword evidence="4" id="KW-0812">Transmembrane</keyword>
<comment type="caution">
    <text evidence="5">The sequence shown here is derived from an EMBL/GenBank/DDBJ whole genome shotgun (WGS) entry which is preliminary data.</text>
</comment>
<keyword evidence="4" id="KW-1133">Transmembrane helix</keyword>
<dbReference type="OrthoDB" id="9776801at2"/>
<dbReference type="Pfam" id="PF03480">
    <property type="entry name" value="DctP"/>
    <property type="match status" value="1"/>
</dbReference>
<dbReference type="PANTHER" id="PTHR33376">
    <property type="match status" value="1"/>
</dbReference>
<dbReference type="NCBIfam" id="TIGR00787">
    <property type="entry name" value="dctP"/>
    <property type="match status" value="1"/>
</dbReference>
<dbReference type="InterPro" id="IPR038404">
    <property type="entry name" value="TRAP_DctP_sf"/>
</dbReference>
<dbReference type="PIRSF" id="PIRSF006470">
    <property type="entry name" value="DctB"/>
    <property type="match status" value="1"/>
</dbReference>
<protein>
    <submittedName>
        <fullName evidence="5">C4-dicarboxylate ABC transporter</fullName>
    </submittedName>
</protein>
<keyword evidence="6" id="KW-1185">Reference proteome</keyword>
<organism evidence="5 6">
    <name type="scientific">Paenibacillus xerothermodurans</name>
    <dbReference type="NCBI Taxonomy" id="1977292"/>
    <lineage>
        <taxon>Bacteria</taxon>
        <taxon>Bacillati</taxon>
        <taxon>Bacillota</taxon>
        <taxon>Bacilli</taxon>
        <taxon>Bacillales</taxon>
        <taxon>Paenibacillaceae</taxon>
        <taxon>Paenibacillus</taxon>
    </lineage>
</organism>
<dbReference type="NCBIfam" id="NF037995">
    <property type="entry name" value="TRAP_S1"/>
    <property type="match status" value="1"/>
</dbReference>
<dbReference type="Proteomes" id="UP000214746">
    <property type="component" value="Unassembled WGS sequence"/>
</dbReference>
<reference evidence="5" key="1">
    <citation type="submission" date="2018-06" db="EMBL/GenBank/DDBJ databases">
        <title>Paenibacillus xerothermodurans sp. nov. an extremely dry heat resistant spore forming bacterium isolated from the soil of Cape Canaveral, Florida.</title>
        <authorList>
            <person name="Seuylemezian A."/>
            <person name="Kaur N."/>
            <person name="Patil P."/>
            <person name="Patil P."/>
            <person name="Mayilraj S."/>
            <person name="Vaishampayan P."/>
        </authorList>
    </citation>
    <scope>NUCLEOTIDE SEQUENCE [LARGE SCALE GENOMIC DNA]</scope>
    <source>
        <strain evidence="5">ATCC 27380</strain>
    </source>
</reference>